<evidence type="ECO:0000256" key="6">
    <source>
        <dbReference type="ARBA" id="ARBA00024998"/>
    </source>
</evidence>
<comment type="function">
    <text evidence="6 8">Binds the lower part of the 30S subunit head. Binds mRNA in the 70S ribosome, positioning it for translation.</text>
</comment>
<organism evidence="11 12">
    <name type="scientific">Aerophobetes bacterium</name>
    <dbReference type="NCBI Taxonomy" id="2030807"/>
    <lineage>
        <taxon>Bacteria</taxon>
        <taxon>Candidatus Aerophobota</taxon>
    </lineage>
</organism>
<dbReference type="PANTHER" id="PTHR11760:SF19">
    <property type="entry name" value="SMALL RIBOSOMAL SUBUNIT PROTEIN US3C"/>
    <property type="match status" value="1"/>
</dbReference>
<dbReference type="SUPFAM" id="SSF54821">
    <property type="entry name" value="Ribosomal protein S3 C-terminal domain"/>
    <property type="match status" value="1"/>
</dbReference>
<dbReference type="Pfam" id="PF07650">
    <property type="entry name" value="KH_2"/>
    <property type="match status" value="1"/>
</dbReference>
<name>A0A497E7J4_UNCAE</name>
<dbReference type="InterPro" id="IPR004044">
    <property type="entry name" value="KH_dom_type_2"/>
</dbReference>
<gene>
    <name evidence="8" type="primary">rpsC</name>
    <name evidence="11" type="ORF">DRJ00_01270</name>
</gene>
<keyword evidence="3 8" id="KW-0694">RNA-binding</keyword>
<comment type="subunit">
    <text evidence="8">Part of the 30S ribosomal subunit. Forms a tight complex with proteins S10 and S14.</text>
</comment>
<dbReference type="NCBIfam" id="TIGR01009">
    <property type="entry name" value="rpsC_bact"/>
    <property type="match status" value="1"/>
</dbReference>
<dbReference type="Gene3D" id="3.30.300.20">
    <property type="match status" value="1"/>
</dbReference>
<keyword evidence="2 8" id="KW-0699">rRNA-binding</keyword>
<evidence type="ECO:0000313" key="11">
    <source>
        <dbReference type="EMBL" id="RLE10532.1"/>
    </source>
</evidence>
<dbReference type="EMBL" id="QMPZ01000007">
    <property type="protein sequence ID" value="RLE10532.1"/>
    <property type="molecule type" value="Genomic_DNA"/>
</dbReference>
<dbReference type="PROSITE" id="PS50823">
    <property type="entry name" value="KH_TYPE_2"/>
    <property type="match status" value="1"/>
</dbReference>
<feature type="domain" description="KH type-2" evidence="10">
    <location>
        <begin position="38"/>
        <end position="107"/>
    </location>
</feature>
<comment type="caution">
    <text evidence="11">The sequence shown here is derived from an EMBL/GenBank/DDBJ whole genome shotgun (WGS) entry which is preliminary data.</text>
</comment>
<proteinExistence type="inferred from homology"/>
<evidence type="ECO:0000256" key="5">
    <source>
        <dbReference type="ARBA" id="ARBA00023274"/>
    </source>
</evidence>
<evidence type="ECO:0000313" key="12">
    <source>
        <dbReference type="Proteomes" id="UP000279422"/>
    </source>
</evidence>
<dbReference type="InterPro" id="IPR005704">
    <property type="entry name" value="Ribosomal_uS3_bac-typ"/>
</dbReference>
<evidence type="ECO:0000256" key="2">
    <source>
        <dbReference type="ARBA" id="ARBA00022730"/>
    </source>
</evidence>
<dbReference type="InterPro" id="IPR015946">
    <property type="entry name" value="KH_dom-like_a/b"/>
</dbReference>
<dbReference type="InterPro" id="IPR004087">
    <property type="entry name" value="KH_dom"/>
</dbReference>
<sequence length="226" mass="25575">MGHKVHPEGLRLGITQDWKSKWYEEKDYARRLHEDLKIRNFLMQRFKNANISKILIERAVNKVRINISAARPGILIGRGGETIEKIKEELEKLVDGGKVFLNVQEVTQPDLDAQLLAERIAFQLERRAPVKRVMREAASRVMDLGAKGVKIACKGRIGGAEIARKEWIMEGQLPLHTLRANIDYGVATAHTTYGCIGVKVWINKGEILPERVGKEELEDEASTEKS</sequence>
<dbReference type="GO" id="GO:0019843">
    <property type="term" value="F:rRNA binding"/>
    <property type="evidence" value="ECO:0007669"/>
    <property type="project" value="UniProtKB-UniRule"/>
</dbReference>
<evidence type="ECO:0000256" key="1">
    <source>
        <dbReference type="ARBA" id="ARBA00010761"/>
    </source>
</evidence>
<evidence type="ECO:0000259" key="10">
    <source>
        <dbReference type="PROSITE" id="PS50823"/>
    </source>
</evidence>
<keyword evidence="5 8" id="KW-0687">Ribonucleoprotein</keyword>
<dbReference type="InterPro" id="IPR009019">
    <property type="entry name" value="KH_sf_prok-type"/>
</dbReference>
<reference evidence="11 12" key="1">
    <citation type="submission" date="2018-06" db="EMBL/GenBank/DDBJ databases">
        <title>Extensive metabolic versatility and redundancy in microbially diverse, dynamic hydrothermal sediments.</title>
        <authorList>
            <person name="Dombrowski N."/>
            <person name="Teske A."/>
            <person name="Baker B.J."/>
        </authorList>
    </citation>
    <scope>NUCLEOTIDE SEQUENCE [LARGE SCALE GENOMIC DNA]</scope>
    <source>
        <strain evidence="11">B47_G16</strain>
    </source>
</reference>
<dbReference type="CDD" id="cd02412">
    <property type="entry name" value="KH-II_30S_S3"/>
    <property type="match status" value="1"/>
</dbReference>
<dbReference type="InterPro" id="IPR057258">
    <property type="entry name" value="Ribosomal_uS3"/>
</dbReference>
<dbReference type="AlphaFoldDB" id="A0A497E7J4"/>
<comment type="similarity">
    <text evidence="1 8 9">Belongs to the universal ribosomal protein uS3 family.</text>
</comment>
<accession>A0A497E7J4</accession>
<evidence type="ECO:0000256" key="8">
    <source>
        <dbReference type="HAMAP-Rule" id="MF_01309"/>
    </source>
</evidence>
<dbReference type="GO" id="GO:0006412">
    <property type="term" value="P:translation"/>
    <property type="evidence" value="ECO:0007669"/>
    <property type="project" value="UniProtKB-UniRule"/>
</dbReference>
<dbReference type="InterPro" id="IPR018280">
    <property type="entry name" value="Ribosomal_uS3_CS"/>
</dbReference>
<evidence type="ECO:0000256" key="4">
    <source>
        <dbReference type="ARBA" id="ARBA00022980"/>
    </source>
</evidence>
<dbReference type="FunFam" id="3.30.300.20:FF:000001">
    <property type="entry name" value="30S ribosomal protein S3"/>
    <property type="match status" value="1"/>
</dbReference>
<evidence type="ECO:0000256" key="7">
    <source>
        <dbReference type="ARBA" id="ARBA00035257"/>
    </source>
</evidence>
<dbReference type="PROSITE" id="PS00548">
    <property type="entry name" value="RIBOSOMAL_S3"/>
    <property type="match status" value="1"/>
</dbReference>
<dbReference type="HAMAP" id="MF_01309_B">
    <property type="entry name" value="Ribosomal_uS3_B"/>
    <property type="match status" value="1"/>
</dbReference>
<dbReference type="PANTHER" id="PTHR11760">
    <property type="entry name" value="30S/40S RIBOSOMAL PROTEIN S3"/>
    <property type="match status" value="1"/>
</dbReference>
<evidence type="ECO:0000256" key="3">
    <source>
        <dbReference type="ARBA" id="ARBA00022884"/>
    </source>
</evidence>
<dbReference type="Gene3D" id="3.30.1140.32">
    <property type="entry name" value="Ribosomal protein S3, C-terminal domain"/>
    <property type="match status" value="1"/>
</dbReference>
<dbReference type="SMART" id="SM00322">
    <property type="entry name" value="KH"/>
    <property type="match status" value="1"/>
</dbReference>
<dbReference type="Pfam" id="PF00189">
    <property type="entry name" value="Ribosomal_S3_C"/>
    <property type="match status" value="1"/>
</dbReference>
<dbReference type="InterPro" id="IPR001351">
    <property type="entry name" value="Ribosomal_uS3_C"/>
</dbReference>
<dbReference type="GO" id="GO:0003735">
    <property type="term" value="F:structural constituent of ribosome"/>
    <property type="evidence" value="ECO:0007669"/>
    <property type="project" value="InterPro"/>
</dbReference>
<dbReference type="InterPro" id="IPR036419">
    <property type="entry name" value="Ribosomal_S3_C_sf"/>
</dbReference>
<dbReference type="PROSITE" id="PS50084">
    <property type="entry name" value="KH_TYPE_1"/>
    <property type="match status" value="1"/>
</dbReference>
<dbReference type="SUPFAM" id="SSF54814">
    <property type="entry name" value="Prokaryotic type KH domain (KH-domain type II)"/>
    <property type="match status" value="1"/>
</dbReference>
<protein>
    <recommendedName>
        <fullName evidence="7 8">Small ribosomal subunit protein uS3</fullName>
    </recommendedName>
</protein>
<dbReference type="Proteomes" id="UP000279422">
    <property type="component" value="Unassembled WGS sequence"/>
</dbReference>
<dbReference type="GO" id="GO:0003729">
    <property type="term" value="F:mRNA binding"/>
    <property type="evidence" value="ECO:0007669"/>
    <property type="project" value="UniProtKB-UniRule"/>
</dbReference>
<dbReference type="GO" id="GO:0022627">
    <property type="term" value="C:cytosolic small ribosomal subunit"/>
    <property type="evidence" value="ECO:0007669"/>
    <property type="project" value="TreeGrafter"/>
</dbReference>
<keyword evidence="4 8" id="KW-0689">Ribosomal protein</keyword>
<evidence type="ECO:0000256" key="9">
    <source>
        <dbReference type="RuleBase" id="RU003624"/>
    </source>
</evidence>